<dbReference type="Pfam" id="PF08541">
    <property type="entry name" value="ACP_syn_III_C"/>
    <property type="match status" value="1"/>
</dbReference>
<comment type="domain">
    <text evidence="10">The last Arg residue of the ACP-binding site is essential for the weak association between ACP/AcpP and FabH.</text>
</comment>
<dbReference type="HAMAP" id="MF_01815">
    <property type="entry name" value="FabH"/>
    <property type="match status" value="1"/>
</dbReference>
<dbReference type="KEGG" id="ppd:Ppro_1516"/>
<keyword evidence="4 10" id="KW-0808">Transferase</keyword>
<feature type="active site" evidence="10">
    <location>
        <position position="114"/>
    </location>
</feature>
<comment type="similarity">
    <text evidence="1 10">Belongs to the thiolase-like superfamily. FabH family.</text>
</comment>
<evidence type="ECO:0000256" key="5">
    <source>
        <dbReference type="ARBA" id="ARBA00022832"/>
    </source>
</evidence>
<evidence type="ECO:0000256" key="10">
    <source>
        <dbReference type="HAMAP-Rule" id="MF_01815"/>
    </source>
</evidence>
<dbReference type="UniPathway" id="UPA00094"/>
<dbReference type="PANTHER" id="PTHR34069:SF2">
    <property type="entry name" value="BETA-KETOACYL-[ACYL-CARRIER-PROTEIN] SYNTHASE III"/>
    <property type="match status" value="1"/>
</dbReference>
<sequence>MTTGAGILGTGVCLPEQLLTNEELASRFGITTEWIFERTGIRQRHIAAPHQACSDLAIVAARRALAAADTLPEEIGMVIVSTISGDYPSPATAALVQGALGIPGAICFDLSAACSGFVYGLVVGCHAVTCGFSRKVLLIGAEVLSRIVNPDDCDSVILFGDGAGAAVIGPVPDGFGLLATDAGTIGSEHEAIMVPAGGSRLPLSAEVLADQLQYVRMDGNQVFVFAMRILGNSAMRAMNKRGLTPTDIALFVPHQANRRIIEAAAGRLDLPLERFVVNLERIGNTSSASIPIALDETIRTGRIVHGDHLMLTGFGAGVSWGSALLRWHSPGSDQIHTKGDEP</sequence>
<dbReference type="GO" id="GO:0006633">
    <property type="term" value="P:fatty acid biosynthetic process"/>
    <property type="evidence" value="ECO:0007669"/>
    <property type="project" value="UniProtKB-UniRule"/>
</dbReference>
<reference evidence="13 14" key="1">
    <citation type="submission" date="2006-10" db="EMBL/GenBank/DDBJ databases">
        <title>Complete sequence of chromosome of Pelobacter propionicus DSM 2379.</title>
        <authorList>
            <consortium name="US DOE Joint Genome Institute"/>
            <person name="Copeland A."/>
            <person name="Lucas S."/>
            <person name="Lapidus A."/>
            <person name="Barry K."/>
            <person name="Detter J.C."/>
            <person name="Glavina del Rio T."/>
            <person name="Hammon N."/>
            <person name="Israni S."/>
            <person name="Dalin E."/>
            <person name="Tice H."/>
            <person name="Pitluck S."/>
            <person name="Saunders E."/>
            <person name="Brettin T."/>
            <person name="Bruce D."/>
            <person name="Han C."/>
            <person name="Tapia R."/>
            <person name="Schmutz J."/>
            <person name="Larimer F."/>
            <person name="Land M."/>
            <person name="Hauser L."/>
            <person name="Kyrpides N."/>
            <person name="Kim E."/>
            <person name="Lovley D."/>
            <person name="Richardson P."/>
        </authorList>
    </citation>
    <scope>NUCLEOTIDE SEQUENCE [LARGE SCALE GENOMIC DNA]</scope>
    <source>
        <strain evidence="14">DSM 2379 / NBRC 103807 / OttBd1</strain>
    </source>
</reference>
<gene>
    <name evidence="10" type="primary">fabH</name>
    <name evidence="13" type="ordered locus">Ppro_1516</name>
</gene>
<evidence type="ECO:0000256" key="4">
    <source>
        <dbReference type="ARBA" id="ARBA00022679"/>
    </source>
</evidence>
<organism evidence="13 14">
    <name type="scientific">Pelobacter propionicus (strain DSM 2379 / NBRC 103807 / OttBd1)</name>
    <dbReference type="NCBI Taxonomy" id="338966"/>
    <lineage>
        <taxon>Bacteria</taxon>
        <taxon>Pseudomonadati</taxon>
        <taxon>Thermodesulfobacteriota</taxon>
        <taxon>Desulfuromonadia</taxon>
        <taxon>Desulfuromonadales</taxon>
        <taxon>Desulfuromonadaceae</taxon>
        <taxon>Pelobacter</taxon>
    </lineage>
</organism>
<keyword evidence="2 10" id="KW-0963">Cytoplasm</keyword>
<dbReference type="Gene3D" id="3.40.47.10">
    <property type="match status" value="1"/>
</dbReference>
<dbReference type="InterPro" id="IPR016039">
    <property type="entry name" value="Thiolase-like"/>
</dbReference>
<dbReference type="PANTHER" id="PTHR34069">
    <property type="entry name" value="3-OXOACYL-[ACYL-CARRIER-PROTEIN] SYNTHASE 3"/>
    <property type="match status" value="1"/>
</dbReference>
<evidence type="ECO:0000256" key="2">
    <source>
        <dbReference type="ARBA" id="ARBA00022490"/>
    </source>
</evidence>
<dbReference type="EC" id="2.3.1.180" evidence="10"/>
<dbReference type="Proteomes" id="UP000006732">
    <property type="component" value="Chromosome"/>
</dbReference>
<proteinExistence type="inferred from homology"/>
<name>A1AP61_PELPD</name>
<dbReference type="NCBIfam" id="TIGR00747">
    <property type="entry name" value="fabH"/>
    <property type="match status" value="1"/>
</dbReference>
<comment type="subcellular location">
    <subcellularLocation>
        <location evidence="10">Cytoplasm</location>
    </subcellularLocation>
</comment>
<evidence type="ECO:0000256" key="6">
    <source>
        <dbReference type="ARBA" id="ARBA00023098"/>
    </source>
</evidence>
<keyword evidence="5 10" id="KW-0276">Fatty acid metabolism</keyword>
<feature type="active site" evidence="10">
    <location>
        <position position="254"/>
    </location>
</feature>
<keyword evidence="8 10" id="KW-0511">Multifunctional enzyme</keyword>
<evidence type="ECO:0000256" key="8">
    <source>
        <dbReference type="ARBA" id="ARBA00023268"/>
    </source>
</evidence>
<dbReference type="AlphaFoldDB" id="A1AP61"/>
<comment type="pathway">
    <text evidence="10">Lipid metabolism; fatty acid biosynthesis.</text>
</comment>
<dbReference type="InterPro" id="IPR013747">
    <property type="entry name" value="ACP_syn_III_C"/>
</dbReference>
<evidence type="ECO:0000256" key="7">
    <source>
        <dbReference type="ARBA" id="ARBA00023160"/>
    </source>
</evidence>
<comment type="catalytic activity">
    <reaction evidence="10">
        <text>malonyl-[ACP] + acetyl-CoA + H(+) = 3-oxobutanoyl-[ACP] + CO2 + CoA</text>
        <dbReference type="Rhea" id="RHEA:12080"/>
        <dbReference type="Rhea" id="RHEA-COMP:9623"/>
        <dbReference type="Rhea" id="RHEA-COMP:9625"/>
        <dbReference type="ChEBI" id="CHEBI:15378"/>
        <dbReference type="ChEBI" id="CHEBI:16526"/>
        <dbReference type="ChEBI" id="CHEBI:57287"/>
        <dbReference type="ChEBI" id="CHEBI:57288"/>
        <dbReference type="ChEBI" id="CHEBI:78449"/>
        <dbReference type="ChEBI" id="CHEBI:78450"/>
        <dbReference type="EC" id="2.3.1.180"/>
    </reaction>
</comment>
<dbReference type="GO" id="GO:0033818">
    <property type="term" value="F:beta-ketoacyl-acyl-carrier-protein synthase III activity"/>
    <property type="evidence" value="ECO:0007669"/>
    <property type="project" value="UniProtKB-UniRule"/>
</dbReference>
<dbReference type="EMBL" id="CP000482">
    <property type="protein sequence ID" value="ABK99131.1"/>
    <property type="molecule type" value="Genomic_DNA"/>
</dbReference>
<accession>A1AP61</accession>
<keyword evidence="7 10" id="KW-0275">Fatty acid biosynthesis</keyword>
<evidence type="ECO:0000256" key="3">
    <source>
        <dbReference type="ARBA" id="ARBA00022516"/>
    </source>
</evidence>
<evidence type="ECO:0000313" key="14">
    <source>
        <dbReference type="Proteomes" id="UP000006732"/>
    </source>
</evidence>
<evidence type="ECO:0000259" key="12">
    <source>
        <dbReference type="Pfam" id="PF08545"/>
    </source>
</evidence>
<dbReference type="GO" id="GO:0044550">
    <property type="term" value="P:secondary metabolite biosynthetic process"/>
    <property type="evidence" value="ECO:0007669"/>
    <property type="project" value="TreeGrafter"/>
</dbReference>
<dbReference type="STRING" id="338966.Ppro_1516"/>
<dbReference type="GO" id="GO:0004315">
    <property type="term" value="F:3-oxoacyl-[acyl-carrier-protein] synthase activity"/>
    <property type="evidence" value="ECO:0007669"/>
    <property type="project" value="InterPro"/>
</dbReference>
<keyword evidence="3 10" id="KW-0444">Lipid biosynthesis</keyword>
<dbReference type="InterPro" id="IPR004655">
    <property type="entry name" value="FabH"/>
</dbReference>
<keyword evidence="14" id="KW-1185">Reference proteome</keyword>
<comment type="function">
    <text evidence="10">Catalyzes the condensation reaction of fatty acid synthesis by the addition to an acyl acceptor of two carbons from malonyl-ACP. Catalyzes the first condensation reaction which initiates fatty acid synthesis and may therefore play a role in governing the total rate of fatty acid production. Possesses both acetoacetyl-ACP synthase and acetyl transacylase activities. Its substrate specificity determines the biosynthesis of branched-chain and/or straight-chain of fatty acids.</text>
</comment>
<comment type="subunit">
    <text evidence="10">Homodimer.</text>
</comment>
<dbReference type="InterPro" id="IPR013751">
    <property type="entry name" value="ACP_syn_III_N"/>
</dbReference>
<evidence type="ECO:0000256" key="9">
    <source>
        <dbReference type="ARBA" id="ARBA00023315"/>
    </source>
</evidence>
<feature type="region of interest" description="ACP-binding" evidence="10">
    <location>
        <begin position="255"/>
        <end position="259"/>
    </location>
</feature>
<feature type="domain" description="Beta-ketoacyl-[acyl-carrier-protein] synthase III N-terminal" evidence="12">
    <location>
        <begin position="108"/>
        <end position="184"/>
    </location>
</feature>
<dbReference type="eggNOG" id="COG0332">
    <property type="taxonomic scope" value="Bacteria"/>
</dbReference>
<dbReference type="HOGENOM" id="CLU_039592_3_1_7"/>
<evidence type="ECO:0000256" key="1">
    <source>
        <dbReference type="ARBA" id="ARBA00008642"/>
    </source>
</evidence>
<feature type="domain" description="Beta-ketoacyl-[acyl-carrier-protein] synthase III C-terminal" evidence="11">
    <location>
        <begin position="239"/>
        <end position="327"/>
    </location>
</feature>
<dbReference type="SUPFAM" id="SSF53901">
    <property type="entry name" value="Thiolase-like"/>
    <property type="match status" value="1"/>
</dbReference>
<dbReference type="Pfam" id="PF08545">
    <property type="entry name" value="ACP_syn_III"/>
    <property type="match status" value="1"/>
</dbReference>
<protein>
    <recommendedName>
        <fullName evidence="10">Beta-ketoacyl-[acyl-carrier-protein] synthase III</fullName>
        <shortName evidence="10">Beta-ketoacyl-ACP synthase III</shortName>
        <shortName evidence="10">KAS III</shortName>
        <ecNumber evidence="10">2.3.1.180</ecNumber>
    </recommendedName>
    <alternativeName>
        <fullName evidence="10">3-oxoacyl-[acyl-carrier-protein] synthase 3</fullName>
    </alternativeName>
    <alternativeName>
        <fullName evidence="10">3-oxoacyl-[acyl-carrier-protein] synthase III</fullName>
    </alternativeName>
</protein>
<dbReference type="CDD" id="cd00830">
    <property type="entry name" value="KAS_III"/>
    <property type="match status" value="1"/>
</dbReference>
<evidence type="ECO:0000259" key="11">
    <source>
        <dbReference type="Pfam" id="PF08541"/>
    </source>
</evidence>
<keyword evidence="9 10" id="KW-0012">Acyltransferase</keyword>
<dbReference type="GO" id="GO:0005737">
    <property type="term" value="C:cytoplasm"/>
    <property type="evidence" value="ECO:0007669"/>
    <property type="project" value="UniProtKB-SubCell"/>
</dbReference>
<keyword evidence="6 10" id="KW-0443">Lipid metabolism</keyword>
<dbReference type="NCBIfam" id="NF006829">
    <property type="entry name" value="PRK09352.1"/>
    <property type="match status" value="1"/>
</dbReference>
<evidence type="ECO:0000313" key="13">
    <source>
        <dbReference type="EMBL" id="ABK99131.1"/>
    </source>
</evidence>
<feature type="active site" evidence="10">
    <location>
        <position position="284"/>
    </location>
</feature>